<evidence type="ECO:0000313" key="3">
    <source>
        <dbReference type="Proteomes" id="UP000823913"/>
    </source>
</evidence>
<proteinExistence type="predicted"/>
<dbReference type="AlphaFoldDB" id="A0A9D1J955"/>
<feature type="transmembrane region" description="Helical" evidence="1">
    <location>
        <begin position="43"/>
        <end position="67"/>
    </location>
</feature>
<reference evidence="2" key="1">
    <citation type="submission" date="2020-10" db="EMBL/GenBank/DDBJ databases">
        <authorList>
            <person name="Gilroy R."/>
        </authorList>
    </citation>
    <scope>NUCLEOTIDE SEQUENCE</scope>
    <source>
        <strain evidence="2">ChiW16-3235</strain>
    </source>
</reference>
<evidence type="ECO:0000256" key="1">
    <source>
        <dbReference type="SAM" id="Phobius"/>
    </source>
</evidence>
<keyword evidence="1" id="KW-0812">Transmembrane</keyword>
<comment type="caution">
    <text evidence="2">The sequence shown here is derived from an EMBL/GenBank/DDBJ whole genome shotgun (WGS) entry which is preliminary data.</text>
</comment>
<evidence type="ECO:0000313" key="2">
    <source>
        <dbReference type="EMBL" id="HIR67115.1"/>
    </source>
</evidence>
<dbReference type="Proteomes" id="UP000823913">
    <property type="component" value="Unassembled WGS sequence"/>
</dbReference>
<protein>
    <submittedName>
        <fullName evidence="2">Dihydropteridine reductase</fullName>
    </submittedName>
</protein>
<feature type="transmembrane region" description="Helical" evidence="1">
    <location>
        <begin position="73"/>
        <end position="96"/>
    </location>
</feature>
<name>A0A9D1J955_9FIRM</name>
<accession>A0A9D1J955</accession>
<organism evidence="2 3">
    <name type="scientific">Candidatus Coproplasma avicola</name>
    <dbReference type="NCBI Taxonomy" id="2840744"/>
    <lineage>
        <taxon>Bacteria</taxon>
        <taxon>Bacillati</taxon>
        <taxon>Bacillota</taxon>
        <taxon>Clostridia</taxon>
        <taxon>Eubacteriales</taxon>
        <taxon>Candidatus Coproplasma</taxon>
    </lineage>
</organism>
<keyword evidence="1" id="KW-0472">Membrane</keyword>
<keyword evidence="1" id="KW-1133">Transmembrane helix</keyword>
<sequence length="121" mass="13060">MNNTTQINTIKDIAESYAPKTEQQSKFEELTVLDAKVRRPAEIFAYSFGCAGSLVLGAGMCLAMGVIGTGAGWVMPVGIIVGLVGIAAVSANYFIYKAIIKRRKAKYAKRILSLSDELLNK</sequence>
<dbReference type="EMBL" id="DVHK01000078">
    <property type="protein sequence ID" value="HIR67115.1"/>
    <property type="molecule type" value="Genomic_DNA"/>
</dbReference>
<gene>
    <name evidence="2" type="ORF">IAB94_03580</name>
</gene>
<reference evidence="2" key="2">
    <citation type="journal article" date="2021" name="PeerJ">
        <title>Extensive microbial diversity within the chicken gut microbiome revealed by metagenomics and culture.</title>
        <authorList>
            <person name="Gilroy R."/>
            <person name="Ravi A."/>
            <person name="Getino M."/>
            <person name="Pursley I."/>
            <person name="Horton D.L."/>
            <person name="Alikhan N.F."/>
            <person name="Baker D."/>
            <person name="Gharbi K."/>
            <person name="Hall N."/>
            <person name="Watson M."/>
            <person name="Adriaenssens E.M."/>
            <person name="Foster-Nyarko E."/>
            <person name="Jarju S."/>
            <person name="Secka A."/>
            <person name="Antonio M."/>
            <person name="Oren A."/>
            <person name="Chaudhuri R.R."/>
            <person name="La Ragione R."/>
            <person name="Hildebrand F."/>
            <person name="Pallen M.J."/>
        </authorList>
    </citation>
    <scope>NUCLEOTIDE SEQUENCE</scope>
    <source>
        <strain evidence="2">ChiW16-3235</strain>
    </source>
</reference>